<reference evidence="3" key="2">
    <citation type="journal article" date="2007" name="Science">
        <title>Draft genome sequence of the sexually transmitted pathogen Trichomonas vaginalis.</title>
        <authorList>
            <person name="Carlton J.M."/>
            <person name="Hirt R.P."/>
            <person name="Silva J.C."/>
            <person name="Delcher A.L."/>
            <person name="Schatz M."/>
            <person name="Zhao Q."/>
            <person name="Wortman J.R."/>
            <person name="Bidwell S.L."/>
            <person name="Alsmark U.C.M."/>
            <person name="Besteiro S."/>
            <person name="Sicheritz-Ponten T."/>
            <person name="Noel C.J."/>
            <person name="Dacks J.B."/>
            <person name="Foster P.G."/>
            <person name="Simillion C."/>
            <person name="Van de Peer Y."/>
            <person name="Miranda-Saavedra D."/>
            <person name="Barton G.J."/>
            <person name="Westrop G.D."/>
            <person name="Mueller S."/>
            <person name="Dessi D."/>
            <person name="Fiori P.L."/>
            <person name="Ren Q."/>
            <person name="Paulsen I."/>
            <person name="Zhang H."/>
            <person name="Bastida-Corcuera F.D."/>
            <person name="Simoes-Barbosa A."/>
            <person name="Brown M.T."/>
            <person name="Hayes R.D."/>
            <person name="Mukherjee M."/>
            <person name="Okumura C.Y."/>
            <person name="Schneider R."/>
            <person name="Smith A.J."/>
            <person name="Vanacova S."/>
            <person name="Villalvazo M."/>
            <person name="Haas B.J."/>
            <person name="Pertea M."/>
            <person name="Feldblyum T.V."/>
            <person name="Utterback T.R."/>
            <person name="Shu C.L."/>
            <person name="Osoegawa K."/>
            <person name="de Jong P.J."/>
            <person name="Hrdy I."/>
            <person name="Horvathova L."/>
            <person name="Zubacova Z."/>
            <person name="Dolezal P."/>
            <person name="Malik S.B."/>
            <person name="Logsdon J.M. Jr."/>
            <person name="Henze K."/>
            <person name="Gupta A."/>
            <person name="Wang C.C."/>
            <person name="Dunne R.L."/>
            <person name="Upcroft J.A."/>
            <person name="Upcroft P."/>
            <person name="White O."/>
            <person name="Salzberg S.L."/>
            <person name="Tang P."/>
            <person name="Chiu C.-H."/>
            <person name="Lee Y.-S."/>
            <person name="Embley T.M."/>
            <person name="Coombs G.H."/>
            <person name="Mottram J.C."/>
            <person name="Tachezy J."/>
            <person name="Fraser-Liggett C.M."/>
            <person name="Johnson P.J."/>
        </authorList>
    </citation>
    <scope>NUCLEOTIDE SEQUENCE [LARGE SCALE GENOMIC DNA]</scope>
    <source>
        <strain evidence="3">G3</strain>
    </source>
</reference>
<name>A2FKS4_TRIV3</name>
<dbReference type="AlphaFoldDB" id="A2FKS4"/>
<dbReference type="KEGG" id="tva:4752241"/>
<evidence type="ECO:0000313" key="3">
    <source>
        <dbReference type="EMBL" id="EAX94498.1"/>
    </source>
</evidence>
<feature type="compositionally biased region" description="Basic and acidic residues" evidence="2">
    <location>
        <begin position="31"/>
        <end position="41"/>
    </location>
</feature>
<reference evidence="3" key="1">
    <citation type="submission" date="2006-10" db="EMBL/GenBank/DDBJ databases">
        <authorList>
            <person name="Amadeo P."/>
            <person name="Zhao Q."/>
            <person name="Wortman J."/>
            <person name="Fraser-Liggett C."/>
            <person name="Carlton J."/>
        </authorList>
    </citation>
    <scope>NUCLEOTIDE SEQUENCE</scope>
    <source>
        <strain evidence="3">G3</strain>
    </source>
</reference>
<feature type="compositionally biased region" description="Low complexity" evidence="2">
    <location>
        <begin position="73"/>
        <end position="85"/>
    </location>
</feature>
<feature type="coiled-coil region" evidence="1">
    <location>
        <begin position="197"/>
        <end position="280"/>
    </location>
</feature>
<accession>A2FKS4</accession>
<evidence type="ECO:0000256" key="2">
    <source>
        <dbReference type="SAM" id="MobiDB-lite"/>
    </source>
</evidence>
<dbReference type="VEuPathDB" id="TrichDB:TVAG_241850"/>
<keyword evidence="4" id="KW-1185">Reference proteome</keyword>
<sequence length="447" mass="52255">MEKGQDGALFYTFTDKATHEEEEETQQQPAKQEETKEEPVHEPQSFEMVYNPRFGVRIPQDRFLRFGKTRKSTPQQNNQNTTIQQKSEQPREEEPKPVSEPKPVQQPPQRKSPRQAETQEVKVEKKEENNESSLPALKPKPKTARRSYTSPIKKPAYKKPVLSARQKRELRKEKISNEVLEHPMCIPSAPKDLALLLERLEIDLEKALDLERYLEVEKISRIMNSAEIKLEKANKDKENQRYLKIANTHNSLCAIASSKVEQWNNKYDAFAEKVKKHINEVNSKNKKELAEFDETAPEPIPKKYSLVADKITRLRQKQMKAAMRLDFEKALIYKIEADELDSVDESVAYDKKIREFLKKREFLIKQQQKRIDTVIMHAQSRQFIMIKERQNLITGYGARIENIEQDLENHLLKGDFTLDEIEDARVYDEGESLMLSLRETKAPIKNN</sequence>
<organism evidence="3 4">
    <name type="scientific">Trichomonas vaginalis (strain ATCC PRA-98 / G3)</name>
    <dbReference type="NCBI Taxonomy" id="412133"/>
    <lineage>
        <taxon>Eukaryota</taxon>
        <taxon>Metamonada</taxon>
        <taxon>Parabasalia</taxon>
        <taxon>Trichomonadida</taxon>
        <taxon>Trichomonadidae</taxon>
        <taxon>Trichomonas</taxon>
    </lineage>
</organism>
<feature type="compositionally biased region" description="Basic and acidic residues" evidence="2">
    <location>
        <begin position="88"/>
        <end position="99"/>
    </location>
</feature>
<feature type="region of interest" description="Disordered" evidence="2">
    <location>
        <begin position="1"/>
        <end position="155"/>
    </location>
</feature>
<dbReference type="VEuPathDB" id="TrichDB:TVAGG3_0727400"/>
<dbReference type="EMBL" id="DS113854">
    <property type="protein sequence ID" value="EAX94498.1"/>
    <property type="molecule type" value="Genomic_DNA"/>
</dbReference>
<proteinExistence type="predicted"/>
<evidence type="ECO:0000313" key="4">
    <source>
        <dbReference type="Proteomes" id="UP000001542"/>
    </source>
</evidence>
<dbReference type="SMR" id="A2FKS4"/>
<protein>
    <submittedName>
        <fullName evidence="3">Uncharacterized protein</fullName>
    </submittedName>
</protein>
<dbReference type="RefSeq" id="XP_001307428.1">
    <property type="nucleotide sequence ID" value="XM_001307427.1"/>
</dbReference>
<dbReference type="Proteomes" id="UP000001542">
    <property type="component" value="Unassembled WGS sequence"/>
</dbReference>
<gene>
    <name evidence="3" type="ORF">TVAG_241850</name>
</gene>
<feature type="compositionally biased region" description="Basic and acidic residues" evidence="2">
    <location>
        <begin position="117"/>
        <end position="129"/>
    </location>
</feature>
<keyword evidence="1" id="KW-0175">Coiled coil</keyword>
<evidence type="ECO:0000256" key="1">
    <source>
        <dbReference type="SAM" id="Coils"/>
    </source>
</evidence>
<dbReference type="InParanoid" id="A2FKS4"/>